<dbReference type="GO" id="GO:0002729">
    <property type="term" value="P:positive regulation of natural killer cell cytokine production"/>
    <property type="evidence" value="ECO:0007669"/>
    <property type="project" value="InterPro"/>
</dbReference>
<dbReference type="PANTHER" id="PTHR47011">
    <property type="entry name" value="CD226 ANTIGEN"/>
    <property type="match status" value="1"/>
</dbReference>
<name>A0AAD7X0R5_9TELE</name>
<sequence length="339" mass="38786">MRKDSVFVLLVLTFLQTGRTNSWISVSQRLVEGVLTVTCDLLSEDSVNQINWERVMANNRTKLGILHPQYGTYIFPDYEGSVEIESSSSHHTTSLKLIKADTGNSSQHCCLFITFPSGKLEACADSSTKTEAQESEAQMQIFTDGWWEVMAVITIVFVLTMASLYLFRRSYGSRRQVFQVEQAFLTEAHMDSEQLTRELPQSSPQQEPSEAFDPSKLYAKIKMDYYYDRLWKAYGDLKAKLDPEPKLAILDDWEQLKDMLLDSEIGSHVQLPGYNFSIRRPLSPASTEQRKMHLSSHGPLTQELYNNRKQHSKPGGQRLILMWPLHNCGFSQLDPLAFR</sequence>
<dbReference type="Pfam" id="PF25456">
    <property type="entry name" value="Ig_PVRIG"/>
    <property type="match status" value="1"/>
</dbReference>
<evidence type="ECO:0000256" key="2">
    <source>
        <dbReference type="SAM" id="SignalP"/>
    </source>
</evidence>
<keyword evidence="2" id="KW-0732">Signal</keyword>
<feature type="transmembrane region" description="Helical" evidence="1">
    <location>
        <begin position="145"/>
        <end position="167"/>
    </location>
</feature>
<dbReference type="InterPro" id="IPR057367">
    <property type="entry name" value="Ig_PVRIG"/>
</dbReference>
<dbReference type="AlphaFoldDB" id="A0AAD7X0R5"/>
<reference evidence="4" key="1">
    <citation type="journal article" date="2023" name="Science">
        <title>Genome structures resolve the early diversification of teleost fishes.</title>
        <authorList>
            <person name="Parey E."/>
            <person name="Louis A."/>
            <person name="Montfort J."/>
            <person name="Bouchez O."/>
            <person name="Roques C."/>
            <person name="Iampietro C."/>
            <person name="Lluch J."/>
            <person name="Castinel A."/>
            <person name="Donnadieu C."/>
            <person name="Desvignes T."/>
            <person name="Floi Bucao C."/>
            <person name="Jouanno E."/>
            <person name="Wen M."/>
            <person name="Mejri S."/>
            <person name="Dirks R."/>
            <person name="Jansen H."/>
            <person name="Henkel C."/>
            <person name="Chen W.J."/>
            <person name="Zahm M."/>
            <person name="Cabau C."/>
            <person name="Klopp C."/>
            <person name="Thompson A.W."/>
            <person name="Robinson-Rechavi M."/>
            <person name="Braasch I."/>
            <person name="Lecointre G."/>
            <person name="Bobe J."/>
            <person name="Postlethwait J.H."/>
            <person name="Berthelot C."/>
            <person name="Roest Crollius H."/>
            <person name="Guiguen Y."/>
        </authorList>
    </citation>
    <scope>NUCLEOTIDE SEQUENCE</scope>
    <source>
        <strain evidence="4">NC1722</strain>
    </source>
</reference>
<dbReference type="InterPro" id="IPR042842">
    <property type="entry name" value="CD226"/>
</dbReference>
<dbReference type="PANTHER" id="PTHR47011:SF1">
    <property type="entry name" value="CD226 ANTIGEN"/>
    <property type="match status" value="1"/>
</dbReference>
<evidence type="ECO:0000313" key="5">
    <source>
        <dbReference type="Proteomes" id="UP001221898"/>
    </source>
</evidence>
<dbReference type="GO" id="GO:0009897">
    <property type="term" value="C:external side of plasma membrane"/>
    <property type="evidence" value="ECO:0007669"/>
    <property type="project" value="TreeGrafter"/>
</dbReference>
<evidence type="ECO:0000313" key="4">
    <source>
        <dbReference type="EMBL" id="KAJ8416801.1"/>
    </source>
</evidence>
<dbReference type="InterPro" id="IPR013783">
    <property type="entry name" value="Ig-like_fold"/>
</dbReference>
<proteinExistence type="predicted"/>
<feature type="signal peptide" evidence="2">
    <location>
        <begin position="1"/>
        <end position="20"/>
    </location>
</feature>
<organism evidence="4 5">
    <name type="scientific">Aldrovandia affinis</name>
    <dbReference type="NCBI Taxonomy" id="143900"/>
    <lineage>
        <taxon>Eukaryota</taxon>
        <taxon>Metazoa</taxon>
        <taxon>Chordata</taxon>
        <taxon>Craniata</taxon>
        <taxon>Vertebrata</taxon>
        <taxon>Euteleostomi</taxon>
        <taxon>Actinopterygii</taxon>
        <taxon>Neopterygii</taxon>
        <taxon>Teleostei</taxon>
        <taxon>Notacanthiformes</taxon>
        <taxon>Halosauridae</taxon>
        <taxon>Aldrovandia</taxon>
    </lineage>
</organism>
<evidence type="ECO:0000256" key="1">
    <source>
        <dbReference type="SAM" id="Phobius"/>
    </source>
</evidence>
<dbReference type="GO" id="GO:0002891">
    <property type="term" value="P:positive regulation of immunoglobulin mediated immune response"/>
    <property type="evidence" value="ECO:0007669"/>
    <property type="project" value="TreeGrafter"/>
</dbReference>
<feature type="chain" id="PRO_5042154978" description="Transmembrane protein PVRIG immunoglobulin-like domain-containing protein" evidence="2">
    <location>
        <begin position="21"/>
        <end position="339"/>
    </location>
</feature>
<protein>
    <recommendedName>
        <fullName evidence="3">Transmembrane protein PVRIG immunoglobulin-like domain-containing protein</fullName>
    </recommendedName>
</protein>
<keyword evidence="1" id="KW-1133">Transmembrane helix</keyword>
<accession>A0AAD7X0R5</accession>
<feature type="domain" description="Transmembrane protein PVRIG immunoglobulin-like" evidence="3">
    <location>
        <begin position="23"/>
        <end position="128"/>
    </location>
</feature>
<keyword evidence="1" id="KW-0472">Membrane</keyword>
<comment type="caution">
    <text evidence="4">The sequence shown here is derived from an EMBL/GenBank/DDBJ whole genome shotgun (WGS) entry which is preliminary data.</text>
</comment>
<gene>
    <name evidence="4" type="ORF">AAFF_G00326790</name>
</gene>
<keyword evidence="1" id="KW-0812">Transmembrane</keyword>
<dbReference type="Proteomes" id="UP001221898">
    <property type="component" value="Unassembled WGS sequence"/>
</dbReference>
<evidence type="ECO:0000259" key="3">
    <source>
        <dbReference type="Pfam" id="PF25456"/>
    </source>
</evidence>
<dbReference type="GO" id="GO:0050839">
    <property type="term" value="F:cell adhesion molecule binding"/>
    <property type="evidence" value="ECO:0007669"/>
    <property type="project" value="TreeGrafter"/>
</dbReference>
<dbReference type="EMBL" id="JAINUG010000005">
    <property type="protein sequence ID" value="KAJ8416801.1"/>
    <property type="molecule type" value="Genomic_DNA"/>
</dbReference>
<dbReference type="Gene3D" id="2.60.40.10">
    <property type="entry name" value="Immunoglobulins"/>
    <property type="match status" value="1"/>
</dbReference>
<keyword evidence="5" id="KW-1185">Reference proteome</keyword>